<dbReference type="EMBL" id="AP019368">
    <property type="protein sequence ID" value="BBH53213.1"/>
    <property type="molecule type" value="Genomic_DNA"/>
</dbReference>
<keyword evidence="2" id="KW-0812">Transmembrane</keyword>
<dbReference type="KEGG" id="sbf:JCM31447_16560"/>
<name>A0A4P2VJ48_FLUSA</name>
<sequence length="234" mass="27562">MKTKNIVILLSITAVIIISIFIFLKKEKREQQSQQNNMNAIQNEKKVEKEIIDKEKHKVQEFKQKKSNLKILYEEKGFKNVLMNASQQKVPSESQWYFAENILAIDKNHFNNLMKEVLWEDENFYYVSSKSDKIHNSPEHFNPNYSLVVYDKNTLTVGVINGYFIIVLNDNITDKKRFENQYDIQIISSYPKDRILVARAVKNSNIMNTFKNLKAHLKVKNINIEIITQFPKAE</sequence>
<feature type="transmembrane region" description="Helical" evidence="2">
    <location>
        <begin position="6"/>
        <end position="24"/>
    </location>
</feature>
<keyword evidence="2" id="KW-0472">Membrane</keyword>
<evidence type="ECO:0000256" key="1">
    <source>
        <dbReference type="SAM" id="Coils"/>
    </source>
</evidence>
<keyword evidence="1" id="KW-0175">Coiled coil</keyword>
<gene>
    <name evidence="3" type="ORF">JCM31447_16560</name>
</gene>
<dbReference type="AlphaFoldDB" id="A0A4P2VJ48"/>
<proteinExistence type="predicted"/>
<organism evidence="3 4">
    <name type="scientific">Fluviispira sanaruensis</name>
    <dbReference type="NCBI Taxonomy" id="2493639"/>
    <lineage>
        <taxon>Bacteria</taxon>
        <taxon>Pseudomonadati</taxon>
        <taxon>Bdellovibrionota</taxon>
        <taxon>Oligoflexia</taxon>
        <taxon>Silvanigrellales</taxon>
        <taxon>Silvanigrellaceae</taxon>
        <taxon>Fluviispira</taxon>
    </lineage>
</organism>
<dbReference type="RefSeq" id="WP_130608616.1">
    <property type="nucleotide sequence ID" value="NZ_AP019368.1"/>
</dbReference>
<evidence type="ECO:0000313" key="3">
    <source>
        <dbReference type="EMBL" id="BBH53213.1"/>
    </source>
</evidence>
<evidence type="ECO:0000256" key="2">
    <source>
        <dbReference type="SAM" id="Phobius"/>
    </source>
</evidence>
<reference evidence="3 4" key="1">
    <citation type="submission" date="2018-12" db="EMBL/GenBank/DDBJ databases">
        <title>Rubrispira sanarue gen. nov., sp., nov., a member of the order Silvanigrellales, isolated from a brackish lake in Hamamatsu Japan.</title>
        <authorList>
            <person name="Maejima Y."/>
            <person name="Iino T."/>
            <person name="Muraguchi Y."/>
            <person name="Fukuda K."/>
            <person name="Nojiri H."/>
            <person name="Ohkuma M."/>
            <person name="Moriuchi R."/>
            <person name="Dohra H."/>
            <person name="Kimbara K."/>
            <person name="Shintani M."/>
        </authorList>
    </citation>
    <scope>NUCLEOTIDE SEQUENCE [LARGE SCALE GENOMIC DNA]</scope>
    <source>
        <strain evidence="3 4">RF1110005</strain>
    </source>
</reference>
<keyword evidence="2" id="KW-1133">Transmembrane helix</keyword>
<feature type="coiled-coil region" evidence="1">
    <location>
        <begin position="24"/>
        <end position="72"/>
    </location>
</feature>
<dbReference type="Proteomes" id="UP000291236">
    <property type="component" value="Chromosome"/>
</dbReference>
<keyword evidence="4" id="KW-1185">Reference proteome</keyword>
<evidence type="ECO:0000313" key="4">
    <source>
        <dbReference type="Proteomes" id="UP000291236"/>
    </source>
</evidence>
<dbReference type="OrthoDB" id="5308496at2"/>
<protein>
    <submittedName>
        <fullName evidence="3">Uncharacterized protein</fullName>
    </submittedName>
</protein>
<accession>A0A4P2VJ48</accession>